<evidence type="ECO:0000256" key="1">
    <source>
        <dbReference type="SAM" id="MobiDB-lite"/>
    </source>
</evidence>
<evidence type="ECO:0000313" key="3">
    <source>
        <dbReference type="Proteomes" id="UP000233551"/>
    </source>
</evidence>
<name>A0A2I0ICH0_PUNGR</name>
<gene>
    <name evidence="2" type="ORF">CRG98_038105</name>
</gene>
<organism evidence="2 3">
    <name type="scientific">Punica granatum</name>
    <name type="common">Pomegranate</name>
    <dbReference type="NCBI Taxonomy" id="22663"/>
    <lineage>
        <taxon>Eukaryota</taxon>
        <taxon>Viridiplantae</taxon>
        <taxon>Streptophyta</taxon>
        <taxon>Embryophyta</taxon>
        <taxon>Tracheophyta</taxon>
        <taxon>Spermatophyta</taxon>
        <taxon>Magnoliopsida</taxon>
        <taxon>eudicotyledons</taxon>
        <taxon>Gunneridae</taxon>
        <taxon>Pentapetalae</taxon>
        <taxon>rosids</taxon>
        <taxon>malvids</taxon>
        <taxon>Myrtales</taxon>
        <taxon>Lythraceae</taxon>
        <taxon>Punica</taxon>
    </lineage>
</organism>
<feature type="region of interest" description="Disordered" evidence="1">
    <location>
        <begin position="1"/>
        <end position="35"/>
    </location>
</feature>
<feature type="compositionally biased region" description="Basic and acidic residues" evidence="1">
    <location>
        <begin position="238"/>
        <end position="281"/>
    </location>
</feature>
<sequence length="291" mass="31518">MTNDASGRISGAYRLGRDTPRSPTDAFSNRDPGARSTDNSFLGLDFSFEASIITFQPCEQSGLKDATRVHPDFNNVPIPPTTLPSRAIPFKGFLTTLSLPREEVVTVRGPINRLGTFRSVHGHLDLPLRSLTKPISHRAVAGASVPTRFLETAAAAPLSGHSTRNSKPSLATLKAASPTLSLVQPISRLESPLWSVGVTGTHGHASRRDGRESPCPSRTHGEFFRPEIRCSQHLFASNRDHNIHAQRDVPGSRRERPKKGSDVSREAHGRPSCKGAERSLDPPEALGLLAP</sequence>
<comment type="caution">
    <text evidence="2">The sequence shown here is derived from an EMBL/GenBank/DDBJ whole genome shotgun (WGS) entry which is preliminary data.</text>
</comment>
<feature type="region of interest" description="Disordered" evidence="1">
    <location>
        <begin position="196"/>
        <end position="222"/>
    </location>
</feature>
<protein>
    <submittedName>
        <fullName evidence="2">Uncharacterized protein</fullName>
    </submittedName>
</protein>
<dbReference type="EMBL" id="PGOL01003352">
    <property type="protein sequence ID" value="PKI41503.1"/>
    <property type="molecule type" value="Genomic_DNA"/>
</dbReference>
<dbReference type="AlphaFoldDB" id="A0A2I0ICH0"/>
<evidence type="ECO:0000313" key="2">
    <source>
        <dbReference type="EMBL" id="PKI41503.1"/>
    </source>
</evidence>
<reference evidence="2 3" key="1">
    <citation type="submission" date="2017-11" db="EMBL/GenBank/DDBJ databases">
        <title>De-novo sequencing of pomegranate (Punica granatum L.) genome.</title>
        <authorList>
            <person name="Akparov Z."/>
            <person name="Amiraslanov A."/>
            <person name="Hajiyeva S."/>
            <person name="Abbasov M."/>
            <person name="Kaur K."/>
            <person name="Hamwieh A."/>
            <person name="Solovyev V."/>
            <person name="Salamov A."/>
            <person name="Braich B."/>
            <person name="Kosarev P."/>
            <person name="Mahmoud A."/>
            <person name="Hajiyev E."/>
            <person name="Babayeva S."/>
            <person name="Izzatullayeva V."/>
            <person name="Mammadov A."/>
            <person name="Mammadov A."/>
            <person name="Sharifova S."/>
            <person name="Ojaghi J."/>
            <person name="Eynullazada K."/>
            <person name="Bayramov B."/>
            <person name="Abdulazimova A."/>
            <person name="Shahmuradov I."/>
        </authorList>
    </citation>
    <scope>NUCLEOTIDE SEQUENCE [LARGE SCALE GENOMIC DNA]</scope>
    <source>
        <strain evidence="3">cv. AG2017</strain>
        <tissue evidence="2">Leaf</tissue>
    </source>
</reference>
<feature type="region of interest" description="Disordered" evidence="1">
    <location>
        <begin position="235"/>
        <end position="291"/>
    </location>
</feature>
<accession>A0A2I0ICH0</accession>
<dbReference type="Proteomes" id="UP000233551">
    <property type="component" value="Unassembled WGS sequence"/>
</dbReference>
<proteinExistence type="predicted"/>
<keyword evidence="3" id="KW-1185">Reference proteome</keyword>